<dbReference type="EMBL" id="JAXBLV010000199">
    <property type="protein sequence ID" value="MDY3561664.1"/>
    <property type="molecule type" value="Genomic_DNA"/>
</dbReference>
<keyword evidence="2" id="KW-1185">Reference proteome</keyword>
<comment type="caution">
    <text evidence="1">The sequence shown here is derived from an EMBL/GenBank/DDBJ whole genome shotgun (WGS) entry which is preliminary data.</text>
</comment>
<dbReference type="PANTHER" id="PTHR43737:SF1">
    <property type="entry name" value="DUF1501 DOMAIN-CONTAINING PROTEIN"/>
    <property type="match status" value="1"/>
</dbReference>
<evidence type="ECO:0000313" key="1">
    <source>
        <dbReference type="EMBL" id="MDY3561664.1"/>
    </source>
</evidence>
<dbReference type="PANTHER" id="PTHR43737">
    <property type="entry name" value="BLL7424 PROTEIN"/>
    <property type="match status" value="1"/>
</dbReference>
<gene>
    <name evidence="1" type="ORF">R5W23_002945</name>
</gene>
<dbReference type="PROSITE" id="PS51318">
    <property type="entry name" value="TAT"/>
    <property type="match status" value="1"/>
</dbReference>
<dbReference type="Proteomes" id="UP001272242">
    <property type="component" value="Unassembled WGS sequence"/>
</dbReference>
<evidence type="ECO:0000313" key="2">
    <source>
        <dbReference type="Proteomes" id="UP001272242"/>
    </source>
</evidence>
<protein>
    <submittedName>
        <fullName evidence="1">DUF1501 domain-containing protein</fullName>
    </submittedName>
</protein>
<reference evidence="2" key="1">
    <citation type="journal article" date="2023" name="Mar. Drugs">
        <title>Gemmata algarum, a Novel Planctomycete Isolated from an Algal Mat, Displays Antimicrobial Activity.</title>
        <authorList>
            <person name="Kumar G."/>
            <person name="Kallscheuer N."/>
            <person name="Kashif M."/>
            <person name="Ahamad S."/>
            <person name="Jagadeeshwari U."/>
            <person name="Pannikurungottu S."/>
            <person name="Haufschild T."/>
            <person name="Kabuu M."/>
            <person name="Sasikala C."/>
            <person name="Jogler C."/>
            <person name="Ramana C."/>
        </authorList>
    </citation>
    <scope>NUCLEOTIDE SEQUENCE [LARGE SCALE GENOMIC DNA]</scope>
    <source>
        <strain evidence="2">JC673</strain>
    </source>
</reference>
<organism evidence="1 2">
    <name type="scientific">Gemmata algarum</name>
    <dbReference type="NCBI Taxonomy" id="2975278"/>
    <lineage>
        <taxon>Bacteria</taxon>
        <taxon>Pseudomonadati</taxon>
        <taxon>Planctomycetota</taxon>
        <taxon>Planctomycetia</taxon>
        <taxon>Gemmatales</taxon>
        <taxon>Gemmataceae</taxon>
        <taxon>Gemmata</taxon>
    </lineage>
</organism>
<dbReference type="InterPro" id="IPR017850">
    <property type="entry name" value="Alkaline_phosphatase_core_sf"/>
</dbReference>
<dbReference type="Pfam" id="PF07394">
    <property type="entry name" value="DUF1501"/>
    <property type="match status" value="2"/>
</dbReference>
<dbReference type="InterPro" id="IPR010869">
    <property type="entry name" value="DUF1501"/>
</dbReference>
<dbReference type="SUPFAM" id="SSF53649">
    <property type="entry name" value="Alkaline phosphatase-like"/>
    <property type="match status" value="1"/>
</dbReference>
<sequence length="392" mass="41747">MSATHPTRRDFFRTTAAGAAGLTLAASASGGSRPPLAIGKAKSCIFINMVGGPAHLDTFDPKPNAPSDVRGPFSPIQTKVPGLHLSELFPKLAQVSDKFALVRSMYHDAPPVHESGFQLLNTGRLFRDGPEWPSVGCVWKFLNGDTELMPLASRHFVCPEPHVETGIRVGRGFGPGYLGERVPFRYVEVGWTEQSLTNKGLARRFDLNPGYGMTAFGQNCAGCPVSFTKFPLGRFITINQFPTVFDSPSWDCHADGGSLRTTLADVRDIVAPSFDTAVARLLTDLEERGLLESTLVVATGEFGRTPKLNSNGGRDHWAGCWTALVAGGGVKGGQVIGASDATGSEPAERPVTPQELVSTVFHALGVPHNATIPGPDGTPVNVYPGTPVAELF</sequence>
<accession>A0ABU5F397</accession>
<dbReference type="Gene3D" id="3.40.720.10">
    <property type="entry name" value="Alkaline Phosphatase, subunit A"/>
    <property type="match status" value="1"/>
</dbReference>
<dbReference type="InterPro" id="IPR006311">
    <property type="entry name" value="TAT_signal"/>
</dbReference>
<proteinExistence type="predicted"/>
<name>A0ABU5F397_9BACT</name>
<dbReference type="RefSeq" id="WP_320688033.1">
    <property type="nucleotide sequence ID" value="NZ_JAXBLV010000199.1"/>
</dbReference>